<feature type="transmembrane region" description="Helical" evidence="7">
    <location>
        <begin position="243"/>
        <end position="264"/>
    </location>
</feature>
<evidence type="ECO:0000313" key="10">
    <source>
        <dbReference type="Proteomes" id="UP000886750"/>
    </source>
</evidence>
<dbReference type="PROSITE" id="PS50928">
    <property type="entry name" value="ABC_TM1"/>
    <property type="match status" value="1"/>
</dbReference>
<evidence type="ECO:0000256" key="1">
    <source>
        <dbReference type="ARBA" id="ARBA00004651"/>
    </source>
</evidence>
<accession>A0A9D1ZWI8</accession>
<feature type="transmembrane region" description="Helical" evidence="7">
    <location>
        <begin position="9"/>
        <end position="33"/>
    </location>
</feature>
<dbReference type="PANTHER" id="PTHR43744">
    <property type="entry name" value="ABC TRANSPORTER PERMEASE PROTEIN MG189-RELATED-RELATED"/>
    <property type="match status" value="1"/>
</dbReference>
<protein>
    <submittedName>
        <fullName evidence="9">Carbohydrate ABC transporter permease</fullName>
    </submittedName>
</protein>
<evidence type="ECO:0000256" key="5">
    <source>
        <dbReference type="ARBA" id="ARBA00022989"/>
    </source>
</evidence>
<dbReference type="Pfam" id="PF00528">
    <property type="entry name" value="BPD_transp_1"/>
    <property type="match status" value="1"/>
</dbReference>
<feature type="transmembrane region" description="Helical" evidence="7">
    <location>
        <begin position="186"/>
        <end position="211"/>
    </location>
</feature>
<dbReference type="EMBL" id="DXCQ01000067">
    <property type="protein sequence ID" value="HIY97512.1"/>
    <property type="molecule type" value="Genomic_DNA"/>
</dbReference>
<keyword evidence="4 7" id="KW-0812">Transmembrane</keyword>
<comment type="caution">
    <text evidence="9">The sequence shown here is derived from an EMBL/GenBank/DDBJ whole genome shotgun (WGS) entry which is preliminary data.</text>
</comment>
<dbReference type="GO" id="GO:0055085">
    <property type="term" value="P:transmembrane transport"/>
    <property type="evidence" value="ECO:0007669"/>
    <property type="project" value="InterPro"/>
</dbReference>
<feature type="transmembrane region" description="Helical" evidence="7">
    <location>
        <begin position="144"/>
        <end position="165"/>
    </location>
</feature>
<dbReference type="InterPro" id="IPR035906">
    <property type="entry name" value="MetI-like_sf"/>
</dbReference>
<dbReference type="GO" id="GO:0005886">
    <property type="term" value="C:plasma membrane"/>
    <property type="evidence" value="ECO:0007669"/>
    <property type="project" value="UniProtKB-SubCell"/>
</dbReference>
<feature type="domain" description="ABC transmembrane type-1" evidence="8">
    <location>
        <begin position="76"/>
        <end position="265"/>
    </location>
</feature>
<feature type="transmembrane region" description="Helical" evidence="7">
    <location>
        <begin position="111"/>
        <end position="132"/>
    </location>
</feature>
<dbReference type="SUPFAM" id="SSF161098">
    <property type="entry name" value="MetI-like"/>
    <property type="match status" value="1"/>
</dbReference>
<evidence type="ECO:0000256" key="2">
    <source>
        <dbReference type="ARBA" id="ARBA00022448"/>
    </source>
</evidence>
<reference evidence="9" key="2">
    <citation type="submission" date="2021-04" db="EMBL/GenBank/DDBJ databases">
        <authorList>
            <person name="Gilroy R."/>
        </authorList>
    </citation>
    <scope>NUCLEOTIDE SEQUENCE</scope>
    <source>
        <strain evidence="9">1345</strain>
    </source>
</reference>
<dbReference type="Proteomes" id="UP000886750">
    <property type="component" value="Unassembled WGS sequence"/>
</dbReference>
<evidence type="ECO:0000259" key="8">
    <source>
        <dbReference type="PROSITE" id="PS50928"/>
    </source>
</evidence>
<comment type="similarity">
    <text evidence="7">Belongs to the binding-protein-dependent transport system permease family.</text>
</comment>
<sequence length="280" mass="30890">MRESKAVKVLLWVAFAIFMLYILTLMVPLYYLILNSLKRNSDFINNQWGLPSPFFFENFIDAFSMRSGNTTLAMMFLNSVLLSAGATLISVASITVTAYTLARFRFLGRNLLVVVAISAMAFPALGSGAATYKLMVNWGLIDTWGILIMFGGPFGFSFLIMYSYFKGISHTYAEAARLDGAGEFRIFFEIILPMTKAALGVIIFMGIVGSWNDYYTPYMYLPETKTLATGLQAFSLSASTTGAYTQMFAAMIIGTAPMVILFIVMHKTIINNTVTGGLKG</sequence>
<evidence type="ECO:0000256" key="6">
    <source>
        <dbReference type="ARBA" id="ARBA00023136"/>
    </source>
</evidence>
<dbReference type="InterPro" id="IPR000515">
    <property type="entry name" value="MetI-like"/>
</dbReference>
<dbReference type="AlphaFoldDB" id="A0A9D1ZWI8"/>
<dbReference type="Gene3D" id="1.10.3720.10">
    <property type="entry name" value="MetI-like"/>
    <property type="match status" value="1"/>
</dbReference>
<organism evidence="9 10">
    <name type="scientific">Candidatus Borkfalkia excrementigallinarum</name>
    <dbReference type="NCBI Taxonomy" id="2838506"/>
    <lineage>
        <taxon>Bacteria</taxon>
        <taxon>Bacillati</taxon>
        <taxon>Bacillota</taxon>
        <taxon>Clostridia</taxon>
        <taxon>Christensenellales</taxon>
        <taxon>Christensenellaceae</taxon>
        <taxon>Candidatus Borkfalkia</taxon>
    </lineage>
</organism>
<keyword evidence="3" id="KW-1003">Cell membrane</keyword>
<evidence type="ECO:0000256" key="7">
    <source>
        <dbReference type="RuleBase" id="RU363032"/>
    </source>
</evidence>
<dbReference type="CDD" id="cd06261">
    <property type="entry name" value="TM_PBP2"/>
    <property type="match status" value="1"/>
</dbReference>
<evidence type="ECO:0000256" key="3">
    <source>
        <dbReference type="ARBA" id="ARBA00022475"/>
    </source>
</evidence>
<keyword evidence="2 7" id="KW-0813">Transport</keyword>
<feature type="transmembrane region" description="Helical" evidence="7">
    <location>
        <begin position="75"/>
        <end position="99"/>
    </location>
</feature>
<evidence type="ECO:0000313" key="9">
    <source>
        <dbReference type="EMBL" id="HIY97512.1"/>
    </source>
</evidence>
<comment type="subcellular location">
    <subcellularLocation>
        <location evidence="1 7">Cell membrane</location>
        <topology evidence="1 7">Multi-pass membrane protein</topology>
    </subcellularLocation>
</comment>
<proteinExistence type="inferred from homology"/>
<dbReference type="PANTHER" id="PTHR43744:SF12">
    <property type="entry name" value="ABC TRANSPORTER PERMEASE PROTEIN MG189-RELATED"/>
    <property type="match status" value="1"/>
</dbReference>
<evidence type="ECO:0000256" key="4">
    <source>
        <dbReference type="ARBA" id="ARBA00022692"/>
    </source>
</evidence>
<keyword evidence="6 7" id="KW-0472">Membrane</keyword>
<name>A0A9D1ZWI8_9FIRM</name>
<reference evidence="9" key="1">
    <citation type="journal article" date="2021" name="PeerJ">
        <title>Extensive microbial diversity within the chicken gut microbiome revealed by metagenomics and culture.</title>
        <authorList>
            <person name="Gilroy R."/>
            <person name="Ravi A."/>
            <person name="Getino M."/>
            <person name="Pursley I."/>
            <person name="Horton D.L."/>
            <person name="Alikhan N.F."/>
            <person name="Baker D."/>
            <person name="Gharbi K."/>
            <person name="Hall N."/>
            <person name="Watson M."/>
            <person name="Adriaenssens E.M."/>
            <person name="Foster-Nyarko E."/>
            <person name="Jarju S."/>
            <person name="Secka A."/>
            <person name="Antonio M."/>
            <person name="Oren A."/>
            <person name="Chaudhuri R.R."/>
            <person name="La Ragione R."/>
            <person name="Hildebrand F."/>
            <person name="Pallen M.J."/>
        </authorList>
    </citation>
    <scope>NUCLEOTIDE SEQUENCE</scope>
    <source>
        <strain evidence="9">1345</strain>
    </source>
</reference>
<gene>
    <name evidence="9" type="ORF">H9729_07470</name>
</gene>
<keyword evidence="5 7" id="KW-1133">Transmembrane helix</keyword>